<keyword evidence="3" id="KW-1185">Reference proteome</keyword>
<accession>A0A2W7N4E6</accession>
<proteinExistence type="predicted"/>
<evidence type="ECO:0000313" key="3">
    <source>
        <dbReference type="Proteomes" id="UP000249239"/>
    </source>
</evidence>
<dbReference type="PROSITE" id="PS51257">
    <property type="entry name" value="PROKAR_LIPOPROTEIN"/>
    <property type="match status" value="1"/>
</dbReference>
<name>A0A2W7N4E6_9BACT</name>
<keyword evidence="1" id="KW-0732">Signal</keyword>
<feature type="signal peptide" evidence="1">
    <location>
        <begin position="1"/>
        <end position="21"/>
    </location>
</feature>
<evidence type="ECO:0000313" key="2">
    <source>
        <dbReference type="EMBL" id="PZX14951.1"/>
    </source>
</evidence>
<evidence type="ECO:0000256" key="1">
    <source>
        <dbReference type="SAM" id="SignalP"/>
    </source>
</evidence>
<dbReference type="EMBL" id="QKZK01000018">
    <property type="protein sequence ID" value="PZX14951.1"/>
    <property type="molecule type" value="Genomic_DNA"/>
</dbReference>
<protein>
    <submittedName>
        <fullName evidence="2">Uncharacterized protein</fullName>
    </submittedName>
</protein>
<dbReference type="RefSeq" id="WP_111446140.1">
    <property type="nucleotide sequence ID" value="NZ_QKZK01000018.1"/>
</dbReference>
<gene>
    <name evidence="2" type="ORF">LX69_02279</name>
</gene>
<sequence>MKNIALLLFLFVFVSCSSSDSDEDDAVKNLGYYKGMSYSDYEYTTGLNVVDKKMKHHYSGLKDLYTLPSFNYFEGNGATVVNREDYVESKGFYPTLNFVFYGGKLVTIKVSFNHWGTIRSNESPMLYESEEEMVMSEIVKYFEKMNIDATFELTPYNEPNSYVINHREITGIVNL</sequence>
<comment type="caution">
    <text evidence="2">The sequence shown here is derived from an EMBL/GenBank/DDBJ whole genome shotgun (WGS) entry which is preliminary data.</text>
</comment>
<feature type="chain" id="PRO_5015970716" evidence="1">
    <location>
        <begin position="22"/>
        <end position="175"/>
    </location>
</feature>
<organism evidence="2 3">
    <name type="scientific">Breznakibacter xylanolyticus</name>
    <dbReference type="NCBI Taxonomy" id="990"/>
    <lineage>
        <taxon>Bacteria</taxon>
        <taxon>Pseudomonadati</taxon>
        <taxon>Bacteroidota</taxon>
        <taxon>Bacteroidia</taxon>
        <taxon>Marinilabiliales</taxon>
        <taxon>Marinilabiliaceae</taxon>
        <taxon>Breznakibacter</taxon>
    </lineage>
</organism>
<dbReference type="AlphaFoldDB" id="A0A2W7N4E6"/>
<reference evidence="2 3" key="1">
    <citation type="submission" date="2018-06" db="EMBL/GenBank/DDBJ databases">
        <title>Genomic Encyclopedia of Archaeal and Bacterial Type Strains, Phase II (KMG-II): from individual species to whole genera.</title>
        <authorList>
            <person name="Goeker M."/>
        </authorList>
    </citation>
    <scope>NUCLEOTIDE SEQUENCE [LARGE SCALE GENOMIC DNA]</scope>
    <source>
        <strain evidence="2 3">DSM 6779</strain>
    </source>
</reference>
<dbReference type="Proteomes" id="UP000249239">
    <property type="component" value="Unassembled WGS sequence"/>
</dbReference>